<dbReference type="InterPro" id="IPR000212">
    <property type="entry name" value="DNA_helicase_UvrD/REP"/>
</dbReference>
<accession>A0ABY4GZH8</accession>
<keyword evidence="18" id="KW-1185">Reference proteome</keyword>
<dbReference type="EMBL" id="CP095074">
    <property type="protein sequence ID" value="UOQ92792.1"/>
    <property type="molecule type" value="Genomic_DNA"/>
</dbReference>
<dbReference type="EC" id="5.6.2.4" evidence="13"/>
<feature type="domain" description="UvrD-like helicase C-terminal" evidence="16">
    <location>
        <begin position="503"/>
        <end position="799"/>
    </location>
</feature>
<evidence type="ECO:0000256" key="9">
    <source>
        <dbReference type="ARBA" id="ARBA00023204"/>
    </source>
</evidence>
<dbReference type="Pfam" id="PF13361">
    <property type="entry name" value="UvrD_C"/>
    <property type="match status" value="1"/>
</dbReference>
<evidence type="ECO:0000313" key="18">
    <source>
        <dbReference type="Proteomes" id="UP000831880"/>
    </source>
</evidence>
<proteinExistence type="inferred from homology"/>
<dbReference type="SUPFAM" id="SSF52540">
    <property type="entry name" value="P-loop containing nucleoside triphosphate hydrolases"/>
    <property type="match status" value="1"/>
</dbReference>
<evidence type="ECO:0000256" key="12">
    <source>
        <dbReference type="ARBA" id="ARBA00048988"/>
    </source>
</evidence>
<comment type="catalytic activity">
    <reaction evidence="11 13">
        <text>Couples ATP hydrolysis with the unwinding of duplex DNA by translocating in the 3'-5' direction.</text>
        <dbReference type="EC" id="5.6.2.4"/>
    </reaction>
</comment>
<comment type="cofactor">
    <cofactor evidence="13">
        <name>Mg(2+)</name>
        <dbReference type="ChEBI" id="CHEBI:18420"/>
    </cofactor>
</comment>
<gene>
    <name evidence="13 17" type="primary">addA</name>
    <name evidence="17" type="ORF">MUO14_20635</name>
</gene>
<dbReference type="SUPFAM" id="SSF52980">
    <property type="entry name" value="Restriction endonuclease-like"/>
    <property type="match status" value="1"/>
</dbReference>
<evidence type="ECO:0000256" key="6">
    <source>
        <dbReference type="ARBA" id="ARBA00022839"/>
    </source>
</evidence>
<dbReference type="NCBIfam" id="TIGR02785">
    <property type="entry name" value="addA_Gpos"/>
    <property type="match status" value="1"/>
</dbReference>
<keyword evidence="3 13" id="KW-0227">DNA damage</keyword>
<dbReference type="PANTHER" id="PTHR11070">
    <property type="entry name" value="UVRD / RECB / PCRA DNA HELICASE FAMILY MEMBER"/>
    <property type="match status" value="1"/>
</dbReference>
<evidence type="ECO:0000256" key="13">
    <source>
        <dbReference type="HAMAP-Rule" id="MF_01451"/>
    </source>
</evidence>
<dbReference type="InterPro" id="IPR014017">
    <property type="entry name" value="DNA_helicase_UvrD-like_C"/>
</dbReference>
<dbReference type="Gene3D" id="3.90.320.10">
    <property type="match status" value="1"/>
</dbReference>
<dbReference type="PROSITE" id="PS51217">
    <property type="entry name" value="UVRD_HELICASE_CTER"/>
    <property type="match status" value="1"/>
</dbReference>
<dbReference type="InterPro" id="IPR027417">
    <property type="entry name" value="P-loop_NTPase"/>
</dbReference>
<sequence>MVSWTEEQERAIYTEGTNVLVAAAAGSGKTAVLVERIIQKLLHKTAPVNIDSLLVVTFTNAAAQEMRNRVGQALSQALEENPGSQHLKKQLSLVQNASISTLHSFCMEVVRKNAYLLDLDPGFRIADDIEADLIRQEVLEDLFEDWYGKEGEERDRFFDVVDRFSSDRSDVDVEKLVLNLYTFAMQNPWPEQWLDEMVDMYKVDQVENEDELVWLSHLKRDVTSRLNAIETEAHQLLELTREPDGPSSYGETAVQDLEMIQQAKGAHAISWNELQSYISTSKFASLSRKKMECDEDKKERAKDIRNGYKKRWNDMKDEWFQRTLDSYLKDMHELHPVMEQLAVVIKDFHERYRLLKKEKALVDFSDLEHYCLQILLDESSTKENPVPSSVARSFHDQFTEVLIDEYQDTNLVQETLLRLLTDGQNAGQLFMVGDVKQSIYRFRHAEPSLFLTKYKSYGESPDAGERIDLARNFRSRKQVLDATNYIFRQLLDEDVGEMEYEPEAELIYSNMIYDEWTSEDAKAELFIIDRETKDEEAEDEEGYEDLEKAQIEARAYGENIRKWLGHGEETPLMVVDKATSMKRPVQYRDIVILMRSMTWAPTIVDELKKQGIPVYAELSTGYFEAIEVKVMLNLLKVIDNPMQDIPLASVLKSPIVGLDEDELMQLRLENQKVSYYESIRDYHDQPKTRQKVQRFLQQLGGFRERARQGALADLIWEILRETGYYDFVGGMPGGRQRQANLRALYDRAKSYESTSFRGLFRFLRFIERMEERGDDLGAARALGEQEDVVRIMTIHKSKGLEFPVVILGAMDKQFNMMDLNNRYLLHKDYGFGSRYINPEKRLMYPTLAYHALKRIKLRELLAEEMRVLYVALTRAKEKLLMIGSVASFEKKQQKWETFVERKNWVLPPHERLDAKSYLDWVGAALIRHQDTDSLREEHVMVKTEEAIEKDASEWQVILKHKKDYAEISELEKQRDEQVYEHISDWSPLPTESENELITARLNYQYPYKKAAMSRAKQSVTEVKRQRETKDEYSSDQLLTPHRSPIVKRPRFMQEGQSLTAGEKGSAMHTVMQHIPLHKDHTVEDVEEFVEQLVMRELLRREEADVIDAEAIANFFQTPIGKLAQEAEYVEREVPFSMTLPAHEVYKDWQEPTEEKVFIQGVIDAMIPYKEGWLILDYKSDRIDKDYEEAPEQLKERYQTQLRLYKTALERIWKQPVVRTCLYFFNGSLLVEVDEGERNV</sequence>
<evidence type="ECO:0000259" key="16">
    <source>
        <dbReference type="PROSITE" id="PS51217"/>
    </source>
</evidence>
<comment type="similarity">
    <text evidence="13">Belongs to the helicase family. AddA subfamily.</text>
</comment>
<evidence type="ECO:0000256" key="5">
    <source>
        <dbReference type="ARBA" id="ARBA00022806"/>
    </source>
</evidence>
<keyword evidence="9 13" id="KW-0234">DNA repair</keyword>
<dbReference type="InterPro" id="IPR038726">
    <property type="entry name" value="PDDEXK_AddAB-type"/>
</dbReference>
<evidence type="ECO:0000256" key="7">
    <source>
        <dbReference type="ARBA" id="ARBA00022840"/>
    </source>
</evidence>
<dbReference type="Pfam" id="PF00580">
    <property type="entry name" value="UvrD-helicase"/>
    <property type="match status" value="1"/>
</dbReference>
<keyword evidence="1 13" id="KW-0540">Nuclease</keyword>
<dbReference type="PANTHER" id="PTHR11070:SF48">
    <property type="entry name" value="ATP-DEPENDENT HELICASE_NUCLEASE SUBUNIT A"/>
    <property type="match status" value="1"/>
</dbReference>
<dbReference type="GO" id="GO:0004386">
    <property type="term" value="F:helicase activity"/>
    <property type="evidence" value="ECO:0007669"/>
    <property type="project" value="UniProtKB-KW"/>
</dbReference>
<comment type="function">
    <text evidence="13">The heterodimer acts as both an ATP-dependent DNA helicase and an ATP-dependent, dual-direction single-stranded exonuclease. Recognizes the chi site generating a DNA molecule suitable for the initiation of homologous recombination. The AddA nuclease domain is required for chi fragment generation; this subunit has the helicase and 3' -&gt; 5' nuclease activities.</text>
</comment>
<protein>
    <recommendedName>
        <fullName evidence="13">ATP-dependent helicase/nuclease subunit A</fullName>
        <ecNumber evidence="13">3.1.-.-</ecNumber>
        <ecNumber evidence="13">5.6.2.4</ecNumber>
    </recommendedName>
    <alternativeName>
        <fullName evidence="13">ATP-dependent helicase/nuclease AddA</fullName>
    </alternativeName>
    <alternativeName>
        <fullName evidence="13">DNA 3'-5' helicase AddA</fullName>
    </alternativeName>
</protein>
<reference evidence="17 18" key="1">
    <citation type="submission" date="2022-04" db="EMBL/GenBank/DDBJ databases">
        <title>Halobacillus sp. isolated from saltern.</title>
        <authorList>
            <person name="Won M."/>
            <person name="Lee C.-M."/>
            <person name="Woen H.-Y."/>
            <person name="Kwon S.-W."/>
        </authorList>
    </citation>
    <scope>NUCLEOTIDE SEQUENCE [LARGE SCALE GENOMIC DNA]</scope>
    <source>
        <strain evidence="17 18">SSTM10-2</strain>
    </source>
</reference>
<evidence type="ECO:0000256" key="4">
    <source>
        <dbReference type="ARBA" id="ARBA00022801"/>
    </source>
</evidence>
<evidence type="ECO:0000256" key="10">
    <source>
        <dbReference type="ARBA" id="ARBA00023235"/>
    </source>
</evidence>
<keyword evidence="7 13" id="KW-0067">ATP-binding</keyword>
<evidence type="ECO:0000256" key="2">
    <source>
        <dbReference type="ARBA" id="ARBA00022741"/>
    </source>
</evidence>
<dbReference type="Proteomes" id="UP000831880">
    <property type="component" value="Chromosome"/>
</dbReference>
<evidence type="ECO:0000256" key="14">
    <source>
        <dbReference type="PROSITE-ProRule" id="PRU00560"/>
    </source>
</evidence>
<keyword evidence="4 13" id="KW-0378">Hydrolase</keyword>
<keyword evidence="6 13" id="KW-0269">Exonuclease</keyword>
<dbReference type="InterPro" id="IPR014016">
    <property type="entry name" value="UvrD-like_ATP-bd"/>
</dbReference>
<evidence type="ECO:0000256" key="8">
    <source>
        <dbReference type="ARBA" id="ARBA00023125"/>
    </source>
</evidence>
<dbReference type="InterPro" id="IPR011604">
    <property type="entry name" value="PDDEXK-like_dom_sf"/>
</dbReference>
<organism evidence="17 18">
    <name type="scientific">Halobacillus shinanisalinarum</name>
    <dbReference type="NCBI Taxonomy" id="2932258"/>
    <lineage>
        <taxon>Bacteria</taxon>
        <taxon>Bacillati</taxon>
        <taxon>Bacillota</taxon>
        <taxon>Bacilli</taxon>
        <taxon>Bacillales</taxon>
        <taxon>Bacillaceae</taxon>
        <taxon>Halobacillus</taxon>
    </lineage>
</organism>
<name>A0ABY4GZH8_9BACI</name>
<dbReference type="EC" id="3.1.-.-" evidence="13"/>
<dbReference type="RefSeq" id="WP_244752398.1">
    <property type="nucleotide sequence ID" value="NZ_CP095074.1"/>
</dbReference>
<keyword evidence="2 13" id="KW-0547">Nucleotide-binding</keyword>
<feature type="binding site" evidence="14">
    <location>
        <begin position="23"/>
        <end position="30"/>
    </location>
    <ligand>
        <name>ATP</name>
        <dbReference type="ChEBI" id="CHEBI:30616"/>
    </ligand>
</feature>
<comment type="subunit">
    <text evidence="13">Heterodimer of AddA and AddB/RexB.</text>
</comment>
<dbReference type="InterPro" id="IPR011335">
    <property type="entry name" value="Restrct_endonuc-II-like"/>
</dbReference>
<dbReference type="InterPro" id="IPR014152">
    <property type="entry name" value="AddA"/>
</dbReference>
<keyword evidence="10 13" id="KW-0413">Isomerase</keyword>
<evidence type="ECO:0000313" key="17">
    <source>
        <dbReference type="EMBL" id="UOQ92792.1"/>
    </source>
</evidence>
<evidence type="ECO:0000256" key="3">
    <source>
        <dbReference type="ARBA" id="ARBA00022763"/>
    </source>
</evidence>
<dbReference type="HAMAP" id="MF_01451">
    <property type="entry name" value="AddA"/>
    <property type="match status" value="1"/>
</dbReference>
<comment type="catalytic activity">
    <reaction evidence="12 13">
        <text>ATP + H2O = ADP + phosphate + H(+)</text>
        <dbReference type="Rhea" id="RHEA:13065"/>
        <dbReference type="ChEBI" id="CHEBI:15377"/>
        <dbReference type="ChEBI" id="CHEBI:15378"/>
        <dbReference type="ChEBI" id="CHEBI:30616"/>
        <dbReference type="ChEBI" id="CHEBI:43474"/>
        <dbReference type="ChEBI" id="CHEBI:456216"/>
        <dbReference type="EC" id="5.6.2.4"/>
    </reaction>
</comment>
<dbReference type="PROSITE" id="PS51198">
    <property type="entry name" value="UVRD_HELICASE_ATP_BIND"/>
    <property type="match status" value="1"/>
</dbReference>
<evidence type="ECO:0000256" key="1">
    <source>
        <dbReference type="ARBA" id="ARBA00022722"/>
    </source>
</evidence>
<evidence type="ECO:0000256" key="11">
    <source>
        <dbReference type="ARBA" id="ARBA00034617"/>
    </source>
</evidence>
<feature type="domain" description="UvrD-like helicase ATP-binding" evidence="15">
    <location>
        <begin position="2"/>
        <end position="476"/>
    </location>
</feature>
<dbReference type="CDD" id="cd17932">
    <property type="entry name" value="DEXQc_UvrD"/>
    <property type="match status" value="1"/>
</dbReference>
<keyword evidence="5 13" id="KW-0347">Helicase</keyword>
<dbReference type="Pfam" id="PF12705">
    <property type="entry name" value="PDDEXK_1"/>
    <property type="match status" value="1"/>
</dbReference>
<keyword evidence="8 13" id="KW-0238">DNA-binding</keyword>
<dbReference type="Gene3D" id="3.40.50.300">
    <property type="entry name" value="P-loop containing nucleotide triphosphate hydrolases"/>
    <property type="match status" value="4"/>
</dbReference>
<evidence type="ECO:0000259" key="15">
    <source>
        <dbReference type="PROSITE" id="PS51198"/>
    </source>
</evidence>